<dbReference type="PROSITE" id="PS00018">
    <property type="entry name" value="EF_HAND_1"/>
    <property type="match status" value="1"/>
</dbReference>
<dbReference type="InterPro" id="IPR018247">
    <property type="entry name" value="EF_Hand_1_Ca_BS"/>
</dbReference>
<feature type="compositionally biased region" description="Low complexity" evidence="1">
    <location>
        <begin position="155"/>
        <end position="168"/>
    </location>
</feature>
<comment type="caution">
    <text evidence="3">The sequence shown here is derived from an EMBL/GenBank/DDBJ whole genome shotgun (WGS) entry which is preliminary data.</text>
</comment>
<evidence type="ECO:0008006" key="5">
    <source>
        <dbReference type="Google" id="ProtNLM"/>
    </source>
</evidence>
<feature type="signal peptide" evidence="2">
    <location>
        <begin position="1"/>
        <end position="23"/>
    </location>
</feature>
<feature type="region of interest" description="Disordered" evidence="1">
    <location>
        <begin position="23"/>
        <end position="45"/>
    </location>
</feature>
<dbReference type="Proteomes" id="UP001239462">
    <property type="component" value="Unassembled WGS sequence"/>
</dbReference>
<gene>
    <name evidence="3" type="ORF">QTN89_16060</name>
</gene>
<sequence length="168" mass="17551">MKSSSLSLAVVCIALLSTNDVTAQRGGGGRPAGPPPGINRGNFNNNVGLQGLQNQAVNPFGNQANLNAGNQNANQNMPSVEQLAAMMLTNFDADGSGELGLAELQNALLALRQQMRNQGGGQQNGLQARRGAQAEEDAANEMIQARQGQRGFNQAAANRFPRAAARGR</sequence>
<evidence type="ECO:0000313" key="4">
    <source>
        <dbReference type="Proteomes" id="UP001239462"/>
    </source>
</evidence>
<organism evidence="3 4">
    <name type="scientific">Roseiconus lacunae</name>
    <dbReference type="NCBI Taxonomy" id="2605694"/>
    <lineage>
        <taxon>Bacteria</taxon>
        <taxon>Pseudomonadati</taxon>
        <taxon>Planctomycetota</taxon>
        <taxon>Planctomycetia</taxon>
        <taxon>Pirellulales</taxon>
        <taxon>Pirellulaceae</taxon>
        <taxon>Roseiconus</taxon>
    </lineage>
</organism>
<reference evidence="3 4" key="1">
    <citation type="submission" date="2023-06" db="EMBL/GenBank/DDBJ databases">
        <title>Roseiconus lacunae JC819 isolated from Gulf of Mannar region, Tamil Nadu.</title>
        <authorList>
            <person name="Pk S."/>
            <person name="Ch S."/>
            <person name="Ch V.R."/>
        </authorList>
    </citation>
    <scope>NUCLEOTIDE SEQUENCE [LARGE SCALE GENOMIC DNA]</scope>
    <source>
        <strain evidence="3 4">JC819</strain>
    </source>
</reference>
<dbReference type="EMBL" id="JASZZN010000011">
    <property type="protein sequence ID" value="MDM4016963.1"/>
    <property type="molecule type" value="Genomic_DNA"/>
</dbReference>
<keyword evidence="2" id="KW-0732">Signal</keyword>
<evidence type="ECO:0000256" key="1">
    <source>
        <dbReference type="SAM" id="MobiDB-lite"/>
    </source>
</evidence>
<feature type="chain" id="PRO_5045133489" description="EF-hand domain-containing protein" evidence="2">
    <location>
        <begin position="24"/>
        <end position="168"/>
    </location>
</feature>
<dbReference type="RefSeq" id="WP_289164517.1">
    <property type="nucleotide sequence ID" value="NZ_JASZZN010000011.1"/>
</dbReference>
<evidence type="ECO:0000313" key="3">
    <source>
        <dbReference type="EMBL" id="MDM4016963.1"/>
    </source>
</evidence>
<evidence type="ECO:0000256" key="2">
    <source>
        <dbReference type="SAM" id="SignalP"/>
    </source>
</evidence>
<proteinExistence type="predicted"/>
<name>A0ABT7PKD5_9BACT</name>
<accession>A0ABT7PKD5</accession>
<protein>
    <recommendedName>
        <fullName evidence="5">EF-hand domain-containing protein</fullName>
    </recommendedName>
</protein>
<keyword evidence="4" id="KW-1185">Reference proteome</keyword>
<feature type="region of interest" description="Disordered" evidence="1">
    <location>
        <begin position="118"/>
        <end position="168"/>
    </location>
</feature>